<sequence length="177" mass="19836">MDDVLLALPLVAILAQYLVVASRAITIPSTSFNFSAQSDTDCVYKFRFTKQQIVELVRSLCLPDEIITTHRYKADQLKAICIMLNRLALPHRLGSMVETFGRSREALSAISNHVMMHVYDCFHHLLEWDEARLDADWMQHCSAAIHAQGAPLTTCIGFFDGTATPDTLSTEIPPNKN</sequence>
<dbReference type="Proteomes" id="UP000030762">
    <property type="component" value="Unassembled WGS sequence"/>
</dbReference>
<accession>T0RRA8</accession>
<evidence type="ECO:0008006" key="3">
    <source>
        <dbReference type="Google" id="ProtNLM"/>
    </source>
</evidence>
<gene>
    <name evidence="1" type="ORF">SDRG_09609</name>
</gene>
<name>T0RRA8_SAPDV</name>
<dbReference type="RefSeq" id="XP_008613776.1">
    <property type="nucleotide sequence ID" value="XM_008615554.1"/>
</dbReference>
<evidence type="ECO:0000313" key="2">
    <source>
        <dbReference type="Proteomes" id="UP000030762"/>
    </source>
</evidence>
<reference evidence="1 2" key="1">
    <citation type="submission" date="2012-04" db="EMBL/GenBank/DDBJ databases">
        <title>The Genome Sequence of Saprolegnia declina VS20.</title>
        <authorList>
            <consortium name="The Broad Institute Genome Sequencing Platform"/>
            <person name="Russ C."/>
            <person name="Nusbaum C."/>
            <person name="Tyler B."/>
            <person name="van West P."/>
            <person name="Dieguez-Uribeondo J."/>
            <person name="de Bruijn I."/>
            <person name="Tripathy S."/>
            <person name="Jiang R."/>
            <person name="Young S.K."/>
            <person name="Zeng Q."/>
            <person name="Gargeya S."/>
            <person name="Fitzgerald M."/>
            <person name="Haas B."/>
            <person name="Abouelleil A."/>
            <person name="Alvarado L."/>
            <person name="Arachchi H.M."/>
            <person name="Berlin A."/>
            <person name="Chapman S.B."/>
            <person name="Goldberg J."/>
            <person name="Griggs A."/>
            <person name="Gujja S."/>
            <person name="Hansen M."/>
            <person name="Howarth C."/>
            <person name="Imamovic A."/>
            <person name="Larimer J."/>
            <person name="McCowen C."/>
            <person name="Montmayeur A."/>
            <person name="Murphy C."/>
            <person name="Neiman D."/>
            <person name="Pearson M."/>
            <person name="Priest M."/>
            <person name="Roberts A."/>
            <person name="Saif S."/>
            <person name="Shea T."/>
            <person name="Sisk P."/>
            <person name="Sykes S."/>
            <person name="Wortman J."/>
            <person name="Nusbaum C."/>
            <person name="Birren B."/>
        </authorList>
    </citation>
    <scope>NUCLEOTIDE SEQUENCE [LARGE SCALE GENOMIC DNA]</scope>
    <source>
        <strain evidence="1 2">VS20</strain>
    </source>
</reference>
<dbReference type="AlphaFoldDB" id="T0RRA8"/>
<dbReference type="EMBL" id="JH767162">
    <property type="protein sequence ID" value="EQC32632.1"/>
    <property type="molecule type" value="Genomic_DNA"/>
</dbReference>
<dbReference type="OrthoDB" id="71298at2759"/>
<dbReference type="VEuPathDB" id="FungiDB:SDRG_09609"/>
<keyword evidence="2" id="KW-1185">Reference proteome</keyword>
<protein>
    <recommendedName>
        <fullName evidence="3">DDE Tnp4 domain-containing protein</fullName>
    </recommendedName>
</protein>
<dbReference type="PANTHER" id="PTHR34615">
    <property type="entry name" value="PX DOMAIN-CONTAINING PROTEIN"/>
    <property type="match status" value="1"/>
</dbReference>
<dbReference type="InParanoid" id="T0RRA8"/>
<proteinExistence type="predicted"/>
<organism evidence="1 2">
    <name type="scientific">Saprolegnia diclina (strain VS20)</name>
    <dbReference type="NCBI Taxonomy" id="1156394"/>
    <lineage>
        <taxon>Eukaryota</taxon>
        <taxon>Sar</taxon>
        <taxon>Stramenopiles</taxon>
        <taxon>Oomycota</taxon>
        <taxon>Saprolegniomycetes</taxon>
        <taxon>Saprolegniales</taxon>
        <taxon>Saprolegniaceae</taxon>
        <taxon>Saprolegnia</taxon>
    </lineage>
</organism>
<dbReference type="OMA" id="HRITEWN"/>
<dbReference type="STRING" id="1156394.T0RRA8"/>
<evidence type="ECO:0000313" key="1">
    <source>
        <dbReference type="EMBL" id="EQC32632.1"/>
    </source>
</evidence>
<dbReference type="GeneID" id="19950336"/>
<dbReference type="PANTHER" id="PTHR34615:SF1">
    <property type="entry name" value="PX DOMAIN-CONTAINING PROTEIN"/>
    <property type="match status" value="1"/>
</dbReference>